<keyword evidence="2 4" id="KW-0807">Transducer</keyword>
<evidence type="ECO:0000256" key="2">
    <source>
        <dbReference type="ARBA" id="ARBA00023224"/>
    </source>
</evidence>
<keyword evidence="6" id="KW-0732">Signal</keyword>
<feature type="transmembrane region" description="Helical" evidence="5">
    <location>
        <begin position="422"/>
        <end position="445"/>
    </location>
</feature>
<dbReference type="PROSITE" id="PS50885">
    <property type="entry name" value="HAMP"/>
    <property type="match status" value="1"/>
</dbReference>
<name>A0A370DMT8_9GAMM</name>
<comment type="caution">
    <text evidence="9">The sequence shown here is derived from an EMBL/GenBank/DDBJ whole genome shotgun (WGS) entry which is preliminary data.</text>
</comment>
<evidence type="ECO:0000256" key="4">
    <source>
        <dbReference type="PROSITE-ProRule" id="PRU00284"/>
    </source>
</evidence>
<dbReference type="PROSITE" id="PS50111">
    <property type="entry name" value="CHEMOTAXIS_TRANSDUC_2"/>
    <property type="match status" value="1"/>
</dbReference>
<dbReference type="PANTHER" id="PTHR32089:SF112">
    <property type="entry name" value="LYSOZYME-LIKE PROTEIN-RELATED"/>
    <property type="match status" value="1"/>
</dbReference>
<comment type="similarity">
    <text evidence="3">Belongs to the methyl-accepting chemotaxis (MCP) protein family.</text>
</comment>
<dbReference type="GO" id="GO:0007165">
    <property type="term" value="P:signal transduction"/>
    <property type="evidence" value="ECO:0007669"/>
    <property type="project" value="UniProtKB-KW"/>
</dbReference>
<keyword evidence="5" id="KW-0472">Membrane</keyword>
<dbReference type="PRINTS" id="PR00260">
    <property type="entry name" value="CHEMTRNSDUCR"/>
</dbReference>
<evidence type="ECO:0000259" key="7">
    <source>
        <dbReference type="PROSITE" id="PS50111"/>
    </source>
</evidence>
<dbReference type="SMART" id="SM00283">
    <property type="entry name" value="MA"/>
    <property type="match status" value="1"/>
</dbReference>
<dbReference type="GO" id="GO:0006935">
    <property type="term" value="P:chemotaxis"/>
    <property type="evidence" value="ECO:0007669"/>
    <property type="project" value="InterPro"/>
</dbReference>
<dbReference type="SMART" id="SM00304">
    <property type="entry name" value="HAMP"/>
    <property type="match status" value="1"/>
</dbReference>
<feature type="domain" description="Methyl-accepting transducer" evidence="7">
    <location>
        <begin position="504"/>
        <end position="676"/>
    </location>
</feature>
<evidence type="ECO:0000256" key="1">
    <source>
        <dbReference type="ARBA" id="ARBA00004370"/>
    </source>
</evidence>
<evidence type="ECO:0000256" key="5">
    <source>
        <dbReference type="SAM" id="Phobius"/>
    </source>
</evidence>
<keyword evidence="5" id="KW-0812">Transmembrane</keyword>
<dbReference type="InterPro" id="IPR004090">
    <property type="entry name" value="Chemotax_Me-accpt_rcpt"/>
</dbReference>
<evidence type="ECO:0000259" key="8">
    <source>
        <dbReference type="PROSITE" id="PS50885"/>
    </source>
</evidence>
<dbReference type="Pfam" id="PF00015">
    <property type="entry name" value="MCPsignal"/>
    <property type="match status" value="1"/>
</dbReference>
<keyword evidence="10" id="KW-1185">Reference proteome</keyword>
<evidence type="ECO:0000313" key="9">
    <source>
        <dbReference type="EMBL" id="RDH86218.1"/>
    </source>
</evidence>
<feature type="chain" id="PRO_5016993667" evidence="6">
    <location>
        <begin position="22"/>
        <end position="676"/>
    </location>
</feature>
<dbReference type="PANTHER" id="PTHR32089">
    <property type="entry name" value="METHYL-ACCEPTING CHEMOTAXIS PROTEIN MCPB"/>
    <property type="match status" value="1"/>
</dbReference>
<dbReference type="InterPro" id="IPR004089">
    <property type="entry name" value="MCPsignal_dom"/>
</dbReference>
<evidence type="ECO:0000256" key="3">
    <source>
        <dbReference type="ARBA" id="ARBA00029447"/>
    </source>
</evidence>
<organism evidence="9 10">
    <name type="scientific">endosymbiont of Escarpia spicata</name>
    <dbReference type="NCBI Taxonomy" id="2200908"/>
    <lineage>
        <taxon>Bacteria</taxon>
        <taxon>Pseudomonadati</taxon>
        <taxon>Pseudomonadota</taxon>
        <taxon>Gammaproteobacteria</taxon>
        <taxon>sulfur-oxidizing symbionts</taxon>
    </lineage>
</organism>
<dbReference type="Proteomes" id="UP000254771">
    <property type="component" value="Unassembled WGS sequence"/>
</dbReference>
<sequence length="676" mass="73596">MLLKRKIMIGAAILAAVPLLAASLAIIGVATEKSHQALEEAARERLIALRDIKKSQITDYFETIRNQIHNLSRAYEVTDALQNFRSSISTYRNEIFQPDIEKYRSELAHYYSGEFTKEYKNRNRGGSANTDMLLKGLDADAVALQYQYIKANPNPLGEKDRLIDPIDGTQYGEWHAQFHPFLRDFQQRFGYYDIFLVDAETGRIVYSVFKELDFATSLKNGAYANSGIGEVFRQANQANSPDFVALSDFSPYLPSYQDQASFIASPVFDNEGGKLGVLIFQMPIDGINAVMTNDHQWKQAGLGDSGETYPVGADGRMRSNSRFLIEDKEGYLQAIRDGGLSEEIVGLIGDKGSSIGLHPIETIGAKAALAGQSGFGIFPDYRNVPVLSAYAPLSFNGLNGAIFAEIDEAEAFAASDALSKQLLLISGGIALVLIVLAIAAGVWFASRISKPILQLSRTIKDIEQNSDLTQRVAIQSSDELGMAAGAFNSLMKKFQNSLQQVNDASVQLATTSEETSVITEQTNTIVQNQLMETTQVATAMNEMSATVQEVANSTSNASETAAMANSEATAGQQAMEQTIVQIRQLALDVESTSNVIKTLEKNSGEINSVLDVIKSIAEQTNLLALNAAIEAARAGEQGRGFAVVADEVRTLASRTQASTEEINQMIEKLQSGHGRQ</sequence>
<evidence type="ECO:0000313" key="10">
    <source>
        <dbReference type="Proteomes" id="UP000254771"/>
    </source>
</evidence>
<dbReference type="FunFam" id="1.10.287.950:FF:000001">
    <property type="entry name" value="Methyl-accepting chemotaxis sensory transducer"/>
    <property type="match status" value="1"/>
</dbReference>
<dbReference type="CDD" id="cd06225">
    <property type="entry name" value="HAMP"/>
    <property type="match status" value="1"/>
</dbReference>
<accession>A0A370DMT8</accession>
<feature type="signal peptide" evidence="6">
    <location>
        <begin position="1"/>
        <end position="21"/>
    </location>
</feature>
<reference evidence="9 10" key="1">
    <citation type="journal article" date="2018" name="ISME J.">
        <title>Endosymbiont genomes yield clues of tubeworm success.</title>
        <authorList>
            <person name="Li Y."/>
            <person name="Liles M.R."/>
            <person name="Halanych K.M."/>
        </authorList>
    </citation>
    <scope>NUCLEOTIDE SEQUENCE [LARGE SCALE GENOMIC DNA]</scope>
    <source>
        <strain evidence="9">A1462</strain>
    </source>
</reference>
<protein>
    <submittedName>
        <fullName evidence="9">Methyl-accepting chemotaxis protein</fullName>
    </submittedName>
</protein>
<gene>
    <name evidence="9" type="ORF">DIZ78_08520</name>
</gene>
<evidence type="ECO:0000256" key="6">
    <source>
        <dbReference type="SAM" id="SignalP"/>
    </source>
</evidence>
<dbReference type="InterPro" id="IPR003660">
    <property type="entry name" value="HAMP_dom"/>
</dbReference>
<dbReference type="CDD" id="cd11386">
    <property type="entry name" value="MCP_signal"/>
    <property type="match status" value="1"/>
</dbReference>
<dbReference type="GO" id="GO:0004888">
    <property type="term" value="F:transmembrane signaling receptor activity"/>
    <property type="evidence" value="ECO:0007669"/>
    <property type="project" value="InterPro"/>
</dbReference>
<dbReference type="Pfam" id="PF00672">
    <property type="entry name" value="HAMP"/>
    <property type="match status" value="1"/>
</dbReference>
<feature type="domain" description="HAMP" evidence="8">
    <location>
        <begin position="446"/>
        <end position="499"/>
    </location>
</feature>
<dbReference type="SUPFAM" id="SSF58104">
    <property type="entry name" value="Methyl-accepting chemotaxis protein (MCP) signaling domain"/>
    <property type="match status" value="1"/>
</dbReference>
<dbReference type="GO" id="GO:0016020">
    <property type="term" value="C:membrane"/>
    <property type="evidence" value="ECO:0007669"/>
    <property type="project" value="UniProtKB-SubCell"/>
</dbReference>
<comment type="subcellular location">
    <subcellularLocation>
        <location evidence="1">Membrane</location>
    </subcellularLocation>
</comment>
<dbReference type="AlphaFoldDB" id="A0A370DMT8"/>
<dbReference type="Gene3D" id="1.10.287.950">
    <property type="entry name" value="Methyl-accepting chemotaxis protein"/>
    <property type="match status" value="1"/>
</dbReference>
<keyword evidence="5" id="KW-1133">Transmembrane helix</keyword>
<proteinExistence type="inferred from homology"/>
<dbReference type="EMBL" id="QFXE01000010">
    <property type="protein sequence ID" value="RDH86218.1"/>
    <property type="molecule type" value="Genomic_DNA"/>
</dbReference>